<accession>A0A450S2H3</accession>
<evidence type="ECO:0000313" key="1">
    <source>
        <dbReference type="EMBL" id="VFJ45846.1"/>
    </source>
</evidence>
<sequence length="227" mass="25741">MLWVEEDETSRPNPSHTVDFTYRIQCHALPIEHAHSLAEAITAVLPWINSEPNVGIHRIHVAESGNGWVRPTGQDNNSDDLLYLSRRTRLVLRLPRNLVKKAQALEGAVLDIDGNRLTVGKGQDKLLHLSNTLFARYVVTNEYDTEIQFVDYLIDQLQRMNIRIRKLLCGKEHAIPTPKALIHTRSVLIAELNPEESLSLQQNGIGPYRRLGCGLFIPHKDIAPVRK</sequence>
<dbReference type="EMBL" id="CAADFD010000001">
    <property type="protein sequence ID" value="VFJ46639.1"/>
    <property type="molecule type" value="Genomic_DNA"/>
</dbReference>
<organism evidence="1">
    <name type="scientific">Candidatus Kentrum sp. FW</name>
    <dbReference type="NCBI Taxonomy" id="2126338"/>
    <lineage>
        <taxon>Bacteria</taxon>
        <taxon>Pseudomonadati</taxon>
        <taxon>Pseudomonadota</taxon>
        <taxon>Gammaproteobacteria</taxon>
        <taxon>Candidatus Kentrum</taxon>
    </lineage>
</organism>
<protein>
    <submittedName>
        <fullName evidence="1">CRISPR-associated protein Cas6, subtype MYXAN</fullName>
    </submittedName>
</protein>
<evidence type="ECO:0000313" key="2">
    <source>
        <dbReference type="EMBL" id="VFJ46639.1"/>
    </source>
</evidence>
<dbReference type="NCBIfam" id="TIGR02807">
    <property type="entry name" value="cas6_cmx6"/>
    <property type="match status" value="1"/>
</dbReference>
<proteinExistence type="predicted"/>
<reference evidence="1" key="1">
    <citation type="submission" date="2019-02" db="EMBL/GenBank/DDBJ databases">
        <authorList>
            <person name="Gruber-Vodicka R. H."/>
            <person name="Seah K. B. B."/>
        </authorList>
    </citation>
    <scope>NUCLEOTIDE SEQUENCE</scope>
    <source>
        <strain evidence="2">BECK_BZ106</strain>
        <strain evidence="1">BECK_BZ15</strain>
    </source>
</reference>
<dbReference type="InterPro" id="IPR014174">
    <property type="entry name" value="CRISPR-assoc_prot_Cas6/Cmx6"/>
</dbReference>
<dbReference type="AlphaFoldDB" id="A0A450S2H3"/>
<name>A0A450S2H3_9GAMM</name>
<dbReference type="EMBL" id="CAADEW010000011">
    <property type="protein sequence ID" value="VFJ45846.1"/>
    <property type="molecule type" value="Genomic_DNA"/>
</dbReference>
<dbReference type="Pfam" id="PF09559">
    <property type="entry name" value="Cas6"/>
    <property type="match status" value="1"/>
</dbReference>
<gene>
    <name evidence="1" type="ORF">BECKFW1821A_GA0114235_101124</name>
    <name evidence="2" type="ORF">BECKFW1821B_GA0114236_100127</name>
</gene>